<dbReference type="PANTHER" id="PTHR45947">
    <property type="entry name" value="SULFOQUINOVOSYL TRANSFERASE SQD2"/>
    <property type="match status" value="1"/>
</dbReference>
<dbReference type="RefSeq" id="WP_214419973.1">
    <property type="nucleotide sequence ID" value="NZ_CP075546.1"/>
</dbReference>
<dbReference type="KEGG" id="mrtj:KHC33_01145"/>
<dbReference type="InterPro" id="IPR050194">
    <property type="entry name" value="Glycosyltransferase_grp1"/>
</dbReference>
<dbReference type="PANTHER" id="PTHR45947:SF3">
    <property type="entry name" value="SULFOQUINOVOSYL TRANSFERASE SQD2"/>
    <property type="match status" value="1"/>
</dbReference>
<dbReference type="Pfam" id="PF00534">
    <property type="entry name" value="Glycos_transf_1"/>
    <property type="match status" value="1"/>
</dbReference>
<organism evidence="3 4">
    <name type="scientific">Methanospirillum purgamenti</name>
    <dbReference type="NCBI Taxonomy" id="2834276"/>
    <lineage>
        <taxon>Archaea</taxon>
        <taxon>Methanobacteriati</taxon>
        <taxon>Methanobacteriota</taxon>
        <taxon>Stenosarchaea group</taxon>
        <taxon>Methanomicrobia</taxon>
        <taxon>Methanomicrobiales</taxon>
        <taxon>Methanospirillaceae</taxon>
        <taxon>Methanospirillum</taxon>
    </lineage>
</organism>
<evidence type="ECO:0000313" key="4">
    <source>
        <dbReference type="Proteomes" id="UP000680656"/>
    </source>
</evidence>
<proteinExistence type="predicted"/>
<dbReference type="InterPro" id="IPR001296">
    <property type="entry name" value="Glyco_trans_1"/>
</dbReference>
<evidence type="ECO:0000259" key="2">
    <source>
        <dbReference type="Pfam" id="PF13439"/>
    </source>
</evidence>
<feature type="domain" description="Glycosyl transferase family 1" evidence="1">
    <location>
        <begin position="227"/>
        <end position="386"/>
    </location>
</feature>
<dbReference type="CDD" id="cd03801">
    <property type="entry name" value="GT4_PimA-like"/>
    <property type="match status" value="1"/>
</dbReference>
<dbReference type="Pfam" id="PF13439">
    <property type="entry name" value="Glyco_transf_4"/>
    <property type="match status" value="1"/>
</dbReference>
<gene>
    <name evidence="3" type="ORF">KHC33_01145</name>
</gene>
<keyword evidence="3" id="KW-0808">Transferase</keyword>
<dbReference type="InterPro" id="IPR028098">
    <property type="entry name" value="Glyco_trans_4-like_N"/>
</dbReference>
<sequence>MVLPDKSQKQKKVLVITSSYPAGLNDLRGTFIGKQVHSMVNLGYNMIVLTPHVPSAHLLEEYENVKIYRFPYFFPFPLEQLSSPGGMFFGFKQSFLGKVQIIPYLIMMIISSGIIIKKENIEIIHTHWIIPQGIAGAFWSIITGIPHISTAHVLDLTISDNIPMLRGVIRCILKRTDVVTVNSSFTLHQVTRFSPKSLPVKVIPMGIDETRISGIKNNNVHLKAGHSILFVGRLIDWKGIDILIQALSIVSKKIPDVTLTIIGEGPKREEYEALTHHLKVKDIVHFKGKVSDEDLNLAYRRSDLFILPSNEKKGIVMEGLGVVLLEAISYGIPIIGSNTGGIPDIIEDNVTGYLTIPGDPDDLAEKITYAFENPEKSRECVIRAREKMRKNFSWDYLGIKFAQVYDGILNAIQTNEDISKRII</sequence>
<dbReference type="GO" id="GO:0016757">
    <property type="term" value="F:glycosyltransferase activity"/>
    <property type="evidence" value="ECO:0007669"/>
    <property type="project" value="InterPro"/>
</dbReference>
<accession>A0A8E7EHC3</accession>
<dbReference type="EMBL" id="CP075546">
    <property type="protein sequence ID" value="QVV89173.1"/>
    <property type="molecule type" value="Genomic_DNA"/>
</dbReference>
<feature type="domain" description="Glycosyltransferase subfamily 4-like N-terminal" evidence="2">
    <location>
        <begin position="38"/>
        <end position="211"/>
    </location>
</feature>
<dbReference type="AlphaFoldDB" id="A0A8E7EHC3"/>
<name>A0A8E7EHC3_9EURY</name>
<dbReference type="Gene3D" id="3.40.50.2000">
    <property type="entry name" value="Glycogen Phosphorylase B"/>
    <property type="match status" value="2"/>
</dbReference>
<evidence type="ECO:0000313" key="3">
    <source>
        <dbReference type="EMBL" id="QVV89173.1"/>
    </source>
</evidence>
<dbReference type="GeneID" id="65095747"/>
<protein>
    <submittedName>
        <fullName evidence="3">Glycosyltransferase family 4 protein</fullName>
    </submittedName>
</protein>
<evidence type="ECO:0000259" key="1">
    <source>
        <dbReference type="Pfam" id="PF00534"/>
    </source>
</evidence>
<dbReference type="SUPFAM" id="SSF53756">
    <property type="entry name" value="UDP-Glycosyltransferase/glycogen phosphorylase"/>
    <property type="match status" value="1"/>
</dbReference>
<dbReference type="Proteomes" id="UP000680656">
    <property type="component" value="Chromosome"/>
</dbReference>
<keyword evidence="4" id="KW-1185">Reference proteome</keyword>
<reference evidence="3 4" key="1">
    <citation type="submission" date="2021-05" db="EMBL/GenBank/DDBJ databases">
        <title>A novel Methanospirillum isolate from a pyrite-forming mixed culture.</title>
        <authorList>
            <person name="Bunk B."/>
            <person name="Sproer C."/>
            <person name="Spring S."/>
            <person name="Pester M."/>
        </authorList>
    </citation>
    <scope>NUCLEOTIDE SEQUENCE [LARGE SCALE GENOMIC DNA]</scope>
    <source>
        <strain evidence="3 4">J.3.6.1-F.2.7.3</strain>
    </source>
</reference>